<evidence type="ECO:0000259" key="7">
    <source>
        <dbReference type="Pfam" id="PF20466"/>
    </source>
</evidence>
<accession>A0A1Q8ZRY3</accession>
<comment type="caution">
    <text evidence="9">The sequence shown here is derived from an EMBL/GenBank/DDBJ whole genome shotgun (WGS) entry which is preliminary data.</text>
</comment>
<dbReference type="InterPro" id="IPR002052">
    <property type="entry name" value="DNA_methylase_N6_adenine_CS"/>
</dbReference>
<dbReference type="GO" id="GO:0003676">
    <property type="term" value="F:nucleic acid binding"/>
    <property type="evidence" value="ECO:0007669"/>
    <property type="project" value="InterPro"/>
</dbReference>
<dbReference type="Pfam" id="PF20473">
    <property type="entry name" value="MmeI_Mtase"/>
    <property type="match status" value="1"/>
</dbReference>
<keyword evidence="9" id="KW-0378">Hydrolase</keyword>
<dbReference type="SUPFAM" id="SSF53335">
    <property type="entry name" value="S-adenosyl-L-methionine-dependent methyltransferases"/>
    <property type="match status" value="1"/>
</dbReference>
<dbReference type="InterPro" id="IPR046816">
    <property type="entry name" value="MmeI_Mtase"/>
</dbReference>
<dbReference type="AlphaFoldDB" id="A0A1Q8ZRY3"/>
<dbReference type="InterPro" id="IPR046819">
    <property type="entry name" value="MmeI_hel"/>
</dbReference>
<evidence type="ECO:0000313" key="10">
    <source>
        <dbReference type="Proteomes" id="UP000186894"/>
    </source>
</evidence>
<evidence type="ECO:0000256" key="2">
    <source>
        <dbReference type="ARBA" id="ARBA00022603"/>
    </source>
</evidence>
<protein>
    <recommendedName>
        <fullName evidence="1">site-specific DNA-methyltransferase (adenine-specific)</fullName>
        <ecNumber evidence="1">2.1.1.72</ecNumber>
    </recommendedName>
</protein>
<dbReference type="InterPro" id="IPR046820">
    <property type="entry name" value="MmeI_TRD"/>
</dbReference>
<dbReference type="EMBL" id="MKIM01000027">
    <property type="protein sequence ID" value="OLP44758.1"/>
    <property type="molecule type" value="Genomic_DNA"/>
</dbReference>
<dbReference type="InterPro" id="IPR029063">
    <property type="entry name" value="SAM-dependent_MTases_sf"/>
</dbReference>
<keyword evidence="3" id="KW-0808">Transferase</keyword>
<reference evidence="9 10" key="1">
    <citation type="submission" date="2016-09" db="EMBL/GenBank/DDBJ databases">
        <title>Rhizobium oryziradicis sp. nov., isolated from the root of rice.</title>
        <authorList>
            <person name="Zhao J."/>
            <person name="Zhang X."/>
        </authorList>
    </citation>
    <scope>NUCLEOTIDE SEQUENCE [LARGE SCALE GENOMIC DNA]</scope>
    <source>
        <strain evidence="9 10">N19</strain>
    </source>
</reference>
<feature type="domain" description="MmeI-like N-terminal" evidence="5">
    <location>
        <begin position="11"/>
        <end position="238"/>
    </location>
</feature>
<evidence type="ECO:0000256" key="4">
    <source>
        <dbReference type="ARBA" id="ARBA00047942"/>
    </source>
</evidence>
<dbReference type="GO" id="GO:0004519">
    <property type="term" value="F:endonuclease activity"/>
    <property type="evidence" value="ECO:0007669"/>
    <property type="project" value="UniProtKB-KW"/>
</dbReference>
<keyword evidence="10" id="KW-1185">Reference proteome</keyword>
<dbReference type="PROSITE" id="PS00092">
    <property type="entry name" value="N6_MTASE"/>
    <property type="match status" value="1"/>
</dbReference>
<comment type="catalytic activity">
    <reaction evidence="4">
        <text>a 2'-deoxyadenosine in DNA + S-adenosyl-L-methionine = an N(6)-methyl-2'-deoxyadenosine in DNA + S-adenosyl-L-homocysteine + H(+)</text>
        <dbReference type="Rhea" id="RHEA:15197"/>
        <dbReference type="Rhea" id="RHEA-COMP:12418"/>
        <dbReference type="Rhea" id="RHEA-COMP:12419"/>
        <dbReference type="ChEBI" id="CHEBI:15378"/>
        <dbReference type="ChEBI" id="CHEBI:57856"/>
        <dbReference type="ChEBI" id="CHEBI:59789"/>
        <dbReference type="ChEBI" id="CHEBI:90615"/>
        <dbReference type="ChEBI" id="CHEBI:90616"/>
        <dbReference type="EC" id="2.1.1.72"/>
    </reaction>
</comment>
<sequence>MAAGAESDVQAKVETFIQRWQDQEGGQERANYALFLTELCDLLGLPHADPASAAHENNDYVFERAVKEVARDGSASQKRIDLYKRNCFVLEAKQSRFSGEKKLENAPALPGLETQPRGKRASANRTWDVLMLNARTQAENYVRLLPTSHEPPPFVLVCDVGHCIEIYANFRRDGKAYDQFPDRRSFRIYLEDLRNEEVRARLVAIWSDPLSLDPSRHAAKVTREIATRIAKVSQALEHAGYATEEVAMFLMRVLFTMFAQSVKLLPKDSFKVLLNDCADKPEIFPGMMEDLWKAMDEGGFTATIRHKVKRFNGEFFKNRRALKLEKQEIGELAAAAAYDWQDVEPAIFGAFLEQALDPTDRRKLGAHYTPRAYVERLVIATVIDPLQEEWNNTLATVERQKAEGKNEAAIKTVQAFHDKLCDIRVLDPACGTGNFLYVSLELMKRLEGKVLDALVNLGGQEGLALESHTVDPHQFLGMELNPRAAAIAELVLWIGHLQWHFRNRGVAPSEPILKAFKNIQHMDAVLKWDGYPHVRVENGEDIYPNPRRPDWPKADYIVGNPPFVGGKDIRARMGSAYAQALWKAHKQMNESADFVMYWWDRSAEILLKAKSPLKRFGFVTTNSISQVFQRRVMEPHLNAKKPLSLIMAIPDHPWTKVTKDSAAVRIAMTVVQAGKHDGLLMDVATEEAVDTDSPVILFEEKRGRINADLTVGVDVTTAVELKSNTAMCSPGMKLHGSGFIVSPQEAEHLGLGTRSGLEQHIRIYRNGRDLMDRARGVMVIDLFGLTAEQVRTRYPEVYQHVMTTVKPERDQNNRASYKESWWIFGEPRKDLRPALANLPRYIATVETAKHRVFQFLDASILPDNMLVAVALSDCYPLGVLSSRLHGIWALRTGGWLGMGNDPRYSKSRCFDPFPFPAATDAQKHTIGTLAEELDAHRKRVLEVHGHLTLTGLYNVLERLKSGTKPDNLNDKERRIFDDGLVLILKELHDKLDVAVADAYGWPVDLSEDEVLANLVALNKQRAKEEQRGHVRWLRPDYQIPRFGSDKEKAEQIEADFGEAAPAKAGPKPSFPTDERDQTPAVLHQLMEAENPMDAATIAANFKQGQKIRPAVTAVLTALYRMGLVSSTDGKRFAFRRAA</sequence>
<dbReference type="PRINTS" id="PR00507">
    <property type="entry name" value="N12N6MTFRASE"/>
</dbReference>
<gene>
    <name evidence="9" type="ORF">BJF95_09780</name>
</gene>
<evidence type="ECO:0000256" key="3">
    <source>
        <dbReference type="ARBA" id="ARBA00022679"/>
    </source>
</evidence>
<feature type="domain" description="MmeI-like target recognition" evidence="7">
    <location>
        <begin position="724"/>
        <end position="917"/>
    </location>
</feature>
<keyword evidence="2" id="KW-0489">Methyltransferase</keyword>
<dbReference type="Pfam" id="PF20465">
    <property type="entry name" value="MmeI_hel"/>
    <property type="match status" value="1"/>
</dbReference>
<evidence type="ECO:0000256" key="1">
    <source>
        <dbReference type="ARBA" id="ARBA00011900"/>
    </source>
</evidence>
<name>A0A1Q8ZRY3_9HYPH</name>
<dbReference type="PANTHER" id="PTHR33841">
    <property type="entry name" value="DNA METHYLTRANSFERASE YEEA-RELATED"/>
    <property type="match status" value="1"/>
</dbReference>
<dbReference type="InterPro" id="IPR046817">
    <property type="entry name" value="MmeI_N"/>
</dbReference>
<dbReference type="EC" id="2.1.1.72" evidence="1"/>
<evidence type="ECO:0000259" key="8">
    <source>
        <dbReference type="Pfam" id="PF20473"/>
    </source>
</evidence>
<dbReference type="STRING" id="1867956.BJF95_09780"/>
<dbReference type="Pfam" id="PF20466">
    <property type="entry name" value="MmeI_TRD"/>
    <property type="match status" value="1"/>
</dbReference>
<evidence type="ECO:0000259" key="5">
    <source>
        <dbReference type="Pfam" id="PF20464"/>
    </source>
</evidence>
<dbReference type="GO" id="GO:0009007">
    <property type="term" value="F:site-specific DNA-methyltransferase (adenine-specific) activity"/>
    <property type="evidence" value="ECO:0007669"/>
    <property type="project" value="UniProtKB-EC"/>
</dbReference>
<dbReference type="InterPro" id="IPR050953">
    <property type="entry name" value="N4_N6_ade-DNA_methylase"/>
</dbReference>
<organism evidence="9 10">
    <name type="scientific">Rhizobium oryziradicis</name>
    <dbReference type="NCBI Taxonomy" id="1867956"/>
    <lineage>
        <taxon>Bacteria</taxon>
        <taxon>Pseudomonadati</taxon>
        <taxon>Pseudomonadota</taxon>
        <taxon>Alphaproteobacteria</taxon>
        <taxon>Hyphomicrobiales</taxon>
        <taxon>Rhizobiaceae</taxon>
        <taxon>Rhizobium/Agrobacterium group</taxon>
        <taxon>Rhizobium</taxon>
    </lineage>
</organism>
<evidence type="ECO:0000259" key="6">
    <source>
        <dbReference type="Pfam" id="PF20465"/>
    </source>
</evidence>
<feature type="domain" description="MmeI-like helicase spacer" evidence="6">
    <location>
        <begin position="244"/>
        <end position="316"/>
    </location>
</feature>
<keyword evidence="9" id="KW-0540">Nuclease</keyword>
<dbReference type="Pfam" id="PF20464">
    <property type="entry name" value="MmeI_N"/>
    <property type="match status" value="1"/>
</dbReference>
<keyword evidence="9" id="KW-0255">Endonuclease</keyword>
<dbReference type="PANTHER" id="PTHR33841:SF1">
    <property type="entry name" value="DNA METHYLTRANSFERASE A"/>
    <property type="match status" value="1"/>
</dbReference>
<dbReference type="Proteomes" id="UP000186894">
    <property type="component" value="Unassembled WGS sequence"/>
</dbReference>
<dbReference type="GO" id="GO:0032259">
    <property type="term" value="P:methylation"/>
    <property type="evidence" value="ECO:0007669"/>
    <property type="project" value="UniProtKB-KW"/>
</dbReference>
<proteinExistence type="predicted"/>
<feature type="domain" description="MmeI-like DNA-methyltransferase" evidence="8">
    <location>
        <begin position="409"/>
        <end position="673"/>
    </location>
</feature>
<dbReference type="Gene3D" id="3.40.50.150">
    <property type="entry name" value="Vaccinia Virus protein VP39"/>
    <property type="match status" value="1"/>
</dbReference>
<evidence type="ECO:0000313" key="9">
    <source>
        <dbReference type="EMBL" id="OLP44758.1"/>
    </source>
</evidence>